<accession>A0ABQ6V4W1</accession>
<gene>
    <name evidence="2" type="ORF">F6A08_09960</name>
</gene>
<evidence type="ECO:0000259" key="1">
    <source>
        <dbReference type="SMART" id="SM00984"/>
    </source>
</evidence>
<protein>
    <recommendedName>
        <fullName evidence="1">UDP-glucose/GDP-mannose dehydrogenase C-terminal domain-containing protein</fullName>
    </recommendedName>
</protein>
<comment type="caution">
    <text evidence="2">The sequence shown here is derived from an EMBL/GenBank/DDBJ whole genome shotgun (WGS) entry which is preliminary data.</text>
</comment>
<feature type="domain" description="UDP-glucose/GDP-mannose dehydrogenase C-terminal" evidence="1">
    <location>
        <begin position="48"/>
        <end position="138"/>
    </location>
</feature>
<evidence type="ECO:0000313" key="2">
    <source>
        <dbReference type="EMBL" id="KAB1864428.1"/>
    </source>
</evidence>
<dbReference type="Proteomes" id="UP000478836">
    <property type="component" value="Unassembled WGS sequence"/>
</dbReference>
<keyword evidence="3" id="KW-1185">Reference proteome</keyword>
<dbReference type="SUPFAM" id="SSF52413">
    <property type="entry name" value="UDP-glucose/GDP-mannose dehydrogenase C-terminal domain"/>
    <property type="match status" value="1"/>
</dbReference>
<name>A0ABQ6V4W1_9MICO</name>
<dbReference type="GeneID" id="77476777"/>
<proteinExistence type="predicted"/>
<dbReference type="EMBL" id="WAAO01000002">
    <property type="protein sequence ID" value="KAB1864428.1"/>
    <property type="molecule type" value="Genomic_DNA"/>
</dbReference>
<dbReference type="InterPro" id="IPR014027">
    <property type="entry name" value="UDP-Glc/GDP-Man_DH_C"/>
</dbReference>
<sequence length="154" mass="15958">MRTSTIDSADLDPTGLRQRDDVVRLAADALGGRVFGRRIAVLARGHASDDPAHPLGREVATRLRGLGADVAVYGAVVDAPATGASRSVAARDRDEALREADALVVTAWDHDGSPLSPERAGGLVRGRIVVDVSGALDAAAWRAAGWQHVGAGSH</sequence>
<dbReference type="InterPro" id="IPR036220">
    <property type="entry name" value="UDP-Glc/GDP-Man_DH_C_sf"/>
</dbReference>
<dbReference type="RefSeq" id="WP_151459367.1">
    <property type="nucleotide sequence ID" value="NZ_WAAO01000002.1"/>
</dbReference>
<reference evidence="3" key="1">
    <citation type="submission" date="2019-09" db="EMBL/GenBank/DDBJ databases">
        <title>Whole genome sequencing of Microbacterium maritypicum.</title>
        <authorList>
            <person name="Lenchi N."/>
        </authorList>
    </citation>
    <scope>NUCLEOTIDE SEQUENCE [LARGE SCALE GENOMIC DNA]</scope>
    <source>
        <strain evidence="3">G1</strain>
    </source>
</reference>
<organism evidence="2 3">
    <name type="scientific">Microbacterium algeriense</name>
    <dbReference type="NCBI Taxonomy" id="2615184"/>
    <lineage>
        <taxon>Bacteria</taxon>
        <taxon>Bacillati</taxon>
        <taxon>Actinomycetota</taxon>
        <taxon>Actinomycetes</taxon>
        <taxon>Micrococcales</taxon>
        <taxon>Microbacteriaceae</taxon>
        <taxon>Microbacterium</taxon>
    </lineage>
</organism>
<dbReference type="SMART" id="SM00984">
    <property type="entry name" value="UDPG_MGDP_dh_C"/>
    <property type="match status" value="1"/>
</dbReference>
<evidence type="ECO:0000313" key="3">
    <source>
        <dbReference type="Proteomes" id="UP000478836"/>
    </source>
</evidence>
<dbReference type="Gene3D" id="3.40.50.720">
    <property type="entry name" value="NAD(P)-binding Rossmann-like Domain"/>
    <property type="match status" value="1"/>
</dbReference>